<gene>
    <name evidence="1" type="ORF">L3Q82_005650</name>
</gene>
<proteinExistence type="predicted"/>
<evidence type="ECO:0000313" key="2">
    <source>
        <dbReference type="Proteomes" id="UP000831701"/>
    </source>
</evidence>
<reference evidence="1" key="1">
    <citation type="submission" date="2022-04" db="EMBL/GenBank/DDBJ databases">
        <title>Jade perch genome.</title>
        <authorList>
            <person name="Chao B."/>
        </authorList>
    </citation>
    <scope>NUCLEOTIDE SEQUENCE</scope>
    <source>
        <strain evidence="1">CB-2022</strain>
    </source>
</reference>
<accession>A0ACB8V6D9</accession>
<dbReference type="EMBL" id="CM041554">
    <property type="protein sequence ID" value="KAI3351085.1"/>
    <property type="molecule type" value="Genomic_DNA"/>
</dbReference>
<evidence type="ECO:0000313" key="1">
    <source>
        <dbReference type="EMBL" id="KAI3351085.1"/>
    </source>
</evidence>
<name>A0ACB8V6D9_9TELE</name>
<dbReference type="Proteomes" id="UP000831701">
    <property type="component" value="Chromosome 24"/>
</dbReference>
<comment type="caution">
    <text evidence="1">The sequence shown here is derived from an EMBL/GenBank/DDBJ whole genome shotgun (WGS) entry which is preliminary data.</text>
</comment>
<protein>
    <submittedName>
        <fullName evidence="1">Uncharacterized protein</fullName>
    </submittedName>
</protein>
<sequence length="127" mass="13355">MAALSHGGSYPPTATRGSQSPMQIGRTRLSPEERACRRQGNLCLYCGQAGHFISRCPAKGTDSPVERGSNDSGADVSLIDEELALQLGITRIPLSKAISASALDGHLLGTVTHQTGAHSHVAIWQPP</sequence>
<keyword evidence="2" id="KW-1185">Reference proteome</keyword>
<organism evidence="1 2">
    <name type="scientific">Scortum barcoo</name>
    <name type="common">barcoo grunter</name>
    <dbReference type="NCBI Taxonomy" id="214431"/>
    <lineage>
        <taxon>Eukaryota</taxon>
        <taxon>Metazoa</taxon>
        <taxon>Chordata</taxon>
        <taxon>Craniata</taxon>
        <taxon>Vertebrata</taxon>
        <taxon>Euteleostomi</taxon>
        <taxon>Actinopterygii</taxon>
        <taxon>Neopterygii</taxon>
        <taxon>Teleostei</taxon>
        <taxon>Neoteleostei</taxon>
        <taxon>Acanthomorphata</taxon>
        <taxon>Eupercaria</taxon>
        <taxon>Centrarchiformes</taxon>
        <taxon>Terapontoidei</taxon>
        <taxon>Terapontidae</taxon>
        <taxon>Scortum</taxon>
    </lineage>
</organism>